<evidence type="ECO:0000313" key="3">
    <source>
        <dbReference type="Proteomes" id="UP000215616"/>
    </source>
</evidence>
<evidence type="ECO:0000259" key="1">
    <source>
        <dbReference type="Pfam" id="PF03432"/>
    </source>
</evidence>
<dbReference type="Pfam" id="PF03432">
    <property type="entry name" value="Relaxase"/>
    <property type="match status" value="1"/>
</dbReference>
<protein>
    <submittedName>
        <fullName evidence="2">Type VI secretion protein</fullName>
    </submittedName>
</protein>
<dbReference type="EMBL" id="NCDQ01000184">
    <property type="protein sequence ID" value="OYX02501.1"/>
    <property type="molecule type" value="Genomic_DNA"/>
</dbReference>
<sequence>MTDDHEFFVRLGRIGDRGASGVGPARGFVQEVVGAARRSGLGALDLKGRSSFRRSGRGRDAGRRGRLGNRRVIVKGRIVRHRGSRYRAAPLAMHIRYLRREGVTRDGAPAEMFDREGAADHAAFAARCEDDRHHFRFIISPEDAVKLDDLRATTRDLMVRAEKDLGTRLDWVAVDHWNTDHPHVHVLIRGVGDDGRDLVIDPDYITQGLRRQAEALVSLELGPRTPAELAASLDREVEAERWTSLDRTLKGRIGEDGLVDLRPEAGQANRVPPRLIGRAQYLERLGLAQEHGGRWRLVDDLEPSLRALGERGDIIKTLHKTIRDADRDLSDLRIQAEDLEAPVIGKLIDRGLHDELNGRAYAVVDGVDGRLHHFRFRDLGATGDTPVGGLVEVRSRRVESEKTALELVHRSDLSIDRQMTASGATWLDRQLVVREPTELATSGFGRAVRDAIEQRRARLAAQGLADRLGRPKSALIATLKARELARVADSITRETGGTWTETKSGDQVTGVYQRRVDLVSGRFAMIEDGLGFQLVPWTRGLEERLGQEVRGTMSPGGGVDWALGRKRGIGL</sequence>
<gene>
    <name evidence="2" type="ORF">B7Z12_11945</name>
</gene>
<evidence type="ECO:0000313" key="2">
    <source>
        <dbReference type="EMBL" id="OYX02501.1"/>
    </source>
</evidence>
<dbReference type="AlphaFoldDB" id="A0A258D3W7"/>
<name>A0A258D3W7_CAUVI</name>
<reference evidence="2 3" key="1">
    <citation type="submission" date="2017-03" db="EMBL/GenBank/DDBJ databases">
        <title>Lifting the veil on microbial sulfur biogeochemistry in mining wastewaters.</title>
        <authorList>
            <person name="Kantor R.S."/>
            <person name="Colenbrander Nelson T."/>
            <person name="Marshall S."/>
            <person name="Bennett D."/>
            <person name="Apte S."/>
            <person name="Camacho D."/>
            <person name="Thomas B.C."/>
            <person name="Warren L.A."/>
            <person name="Banfield J.F."/>
        </authorList>
    </citation>
    <scope>NUCLEOTIDE SEQUENCE [LARGE SCALE GENOMIC DNA]</scope>
    <source>
        <strain evidence="2">32-67-7</strain>
    </source>
</reference>
<accession>A0A258D3W7</accession>
<organism evidence="2 3">
    <name type="scientific">Caulobacter vibrioides</name>
    <name type="common">Caulobacter crescentus</name>
    <dbReference type="NCBI Taxonomy" id="155892"/>
    <lineage>
        <taxon>Bacteria</taxon>
        <taxon>Pseudomonadati</taxon>
        <taxon>Pseudomonadota</taxon>
        <taxon>Alphaproteobacteria</taxon>
        <taxon>Caulobacterales</taxon>
        <taxon>Caulobacteraceae</taxon>
        <taxon>Caulobacter</taxon>
    </lineage>
</organism>
<comment type="caution">
    <text evidence="2">The sequence shown here is derived from an EMBL/GenBank/DDBJ whole genome shotgun (WGS) entry which is preliminary data.</text>
</comment>
<dbReference type="Proteomes" id="UP000215616">
    <property type="component" value="Unassembled WGS sequence"/>
</dbReference>
<dbReference type="InterPro" id="IPR005094">
    <property type="entry name" value="Endonuclease_MobA/VirD2"/>
</dbReference>
<dbReference type="Pfam" id="PF11843">
    <property type="entry name" value="DUF3363"/>
    <property type="match status" value="1"/>
</dbReference>
<feature type="domain" description="MobA/VirD2-like nuclease" evidence="1">
    <location>
        <begin position="126"/>
        <end position="198"/>
    </location>
</feature>
<proteinExistence type="predicted"/>
<dbReference type="InterPro" id="IPR021795">
    <property type="entry name" value="DUF3363"/>
</dbReference>